<evidence type="ECO:0000256" key="2">
    <source>
        <dbReference type="SAM" id="SignalP"/>
    </source>
</evidence>
<feature type="signal peptide" evidence="2">
    <location>
        <begin position="1"/>
        <end position="24"/>
    </location>
</feature>
<sequence length="291" mass="32618">MKYNLFLFFTTLAFCVVSIYEVQCTHPPSTDMDTKKQPAEADDVSSEDGSVDEEDDLDKDDEEDDDTVEYTIQSQEVSTGRKRIVQALQFCLQKGDITPVELINCASDVLHGGNLNPPTQFEKCVGEFITSTVGACTQKLAEMKGKEVDYTEVFTKAEPKQLLELLERPNANKHLIKTIVECLDMPNNKPSALTFLRCLNDRLHVYQKTVFDSIGFILGNYVIKAASMAFTNSEGSLLDRATAFGDCLPMLLRNLFGLEEYSFSCKKRSVIEGYDNADDSDFEQPDSDDEL</sequence>
<feature type="compositionally biased region" description="Acidic residues" evidence="1">
    <location>
        <begin position="40"/>
        <end position="67"/>
    </location>
</feature>
<name>A7ARP7_BABBO</name>
<feature type="region of interest" description="Disordered" evidence="1">
    <location>
        <begin position="27"/>
        <end position="67"/>
    </location>
</feature>
<dbReference type="eggNOG" id="ENOG502TNBB">
    <property type="taxonomic scope" value="Eukaryota"/>
</dbReference>
<keyword evidence="2" id="KW-0732">Signal</keyword>
<dbReference type="VEuPathDB" id="PiroplasmaDB:BBOV_IV008620"/>
<reference evidence="3 4" key="1">
    <citation type="journal article" date="2007" name="PLoS Pathog.">
        <title>Genome sequence of Babesia bovis and comparative analysis of apicomplexan hemoprotozoa.</title>
        <authorList>
            <person name="Brayton K.A."/>
            <person name="Lau A.O.T."/>
            <person name="Herndon D.R."/>
            <person name="Hannick L."/>
            <person name="Kappmeyer L.S."/>
            <person name="Berens S.J."/>
            <person name="Bidwell S.L."/>
            <person name="Brown W.C."/>
            <person name="Crabtree J."/>
            <person name="Fadrosh D."/>
            <person name="Feldblum T."/>
            <person name="Forberger H.A."/>
            <person name="Haas B.J."/>
            <person name="Howell J.M."/>
            <person name="Khouri H."/>
            <person name="Koo H."/>
            <person name="Mann D.J."/>
            <person name="Norimine J."/>
            <person name="Paulsen I.T."/>
            <person name="Radune D."/>
            <person name="Ren Q."/>
            <person name="Smith R.K. Jr."/>
            <person name="Suarez C.E."/>
            <person name="White O."/>
            <person name="Wortman J.R."/>
            <person name="Knowles D.P. Jr."/>
            <person name="McElwain T.F."/>
            <person name="Nene V.M."/>
        </authorList>
    </citation>
    <scope>NUCLEOTIDE SEQUENCE [LARGE SCALE GENOMIC DNA]</scope>
    <source>
        <strain evidence="3">T2Bo</strain>
    </source>
</reference>
<dbReference type="OMA" id="YEVQCTH"/>
<organism evidence="3 4">
    <name type="scientific">Babesia bovis</name>
    <dbReference type="NCBI Taxonomy" id="5865"/>
    <lineage>
        <taxon>Eukaryota</taxon>
        <taxon>Sar</taxon>
        <taxon>Alveolata</taxon>
        <taxon>Apicomplexa</taxon>
        <taxon>Aconoidasida</taxon>
        <taxon>Piroplasmida</taxon>
        <taxon>Babesiidae</taxon>
        <taxon>Babesia</taxon>
    </lineage>
</organism>
<reference evidence="4" key="2">
    <citation type="journal article" date="2020" name="Data Brief">
        <title>Transcriptome dataset of Babesia bovis life stages within vertebrate and invertebrate hosts.</title>
        <authorList>
            <person name="Ueti M.W."/>
            <person name="Johnson W.C."/>
            <person name="Kappmeyer L.S."/>
            <person name="Herndon D.R."/>
            <person name="Mousel M.R."/>
            <person name="Reif K.E."/>
            <person name="Taus N.S."/>
            <person name="Ifeonu O.O."/>
            <person name="Silva J.C."/>
            <person name="Suarez C.E."/>
            <person name="Brayton K.A."/>
        </authorList>
    </citation>
    <scope>NUCLEOTIDE SEQUENCE [LARGE SCALE GENOMIC DNA]</scope>
</reference>
<evidence type="ECO:0000313" key="3">
    <source>
        <dbReference type="EMBL" id="EDO07216.1"/>
    </source>
</evidence>
<dbReference type="Proteomes" id="UP000002173">
    <property type="component" value="Unassembled WGS sequence"/>
</dbReference>
<reference evidence="4" key="3">
    <citation type="journal article" date="2021" name="Int. J. Parasitol.">
        <title>Comparative analysis of gene expression between Babesia bovis blood stages and kinetes allowed by improved genome annotation.</title>
        <authorList>
            <person name="Ueti M.W."/>
            <person name="Johnson W.C."/>
            <person name="Kappmeyer L.S."/>
            <person name="Herndon D.R."/>
            <person name="Mousel M.R."/>
            <person name="Reif K.E."/>
            <person name="Taus N.S."/>
            <person name="Ifeonu O.O."/>
            <person name="Silva J.C."/>
            <person name="Suarez C.E."/>
            <person name="Brayton K.A."/>
        </authorList>
    </citation>
    <scope>NUCLEOTIDE SEQUENCE [LARGE SCALE GENOMIC DNA]</scope>
</reference>
<gene>
    <name evidence="3" type="ORF">BBOV_IV008620</name>
</gene>
<protein>
    <submittedName>
        <fullName evidence="3">Membrane protein, putative</fullName>
    </submittedName>
</protein>
<evidence type="ECO:0000256" key="1">
    <source>
        <dbReference type="SAM" id="MobiDB-lite"/>
    </source>
</evidence>
<comment type="caution">
    <text evidence="3">The sequence shown here is derived from an EMBL/GenBank/DDBJ whole genome shotgun (WGS) entry which is preliminary data.</text>
</comment>
<dbReference type="KEGG" id="bbo:BBOV_IV008620"/>
<dbReference type="AlphaFoldDB" id="A7ARP7"/>
<keyword evidence="4" id="KW-1185">Reference proteome</keyword>
<accession>A7ARP7</accession>
<feature type="chain" id="PRO_5002706186" evidence="2">
    <location>
        <begin position="25"/>
        <end position="291"/>
    </location>
</feature>
<dbReference type="GeneID" id="5479018"/>
<proteinExistence type="predicted"/>
<dbReference type="EMBL" id="AAXT01000002">
    <property type="protein sequence ID" value="EDO07216.1"/>
    <property type="molecule type" value="Genomic_DNA"/>
</dbReference>
<evidence type="ECO:0000313" key="4">
    <source>
        <dbReference type="Proteomes" id="UP000002173"/>
    </source>
</evidence>
<dbReference type="InParanoid" id="A7ARP7"/>